<gene>
    <name evidence="1" type="ORF">A2970_01110</name>
</gene>
<dbReference type="Proteomes" id="UP000178857">
    <property type="component" value="Unassembled WGS sequence"/>
</dbReference>
<accession>A0A1F7JA88</accession>
<dbReference type="EMBL" id="MGAT01000021">
    <property type="protein sequence ID" value="OGK52533.1"/>
    <property type="molecule type" value="Genomic_DNA"/>
</dbReference>
<organism evidence="1 2">
    <name type="scientific">Candidatus Roizmanbacteria bacterium RIFCSPLOWO2_01_FULL_44_13</name>
    <dbReference type="NCBI Taxonomy" id="1802069"/>
    <lineage>
        <taxon>Bacteria</taxon>
        <taxon>Candidatus Roizmaniibacteriota</taxon>
    </lineage>
</organism>
<proteinExistence type="predicted"/>
<sequence>MAEAGRKGNSGEEIDKQNNEKITFCIYRLITTKQNREDAFICQLPSGSSEALLFSSCLGPGLSTQDCPLNSSNNWNK</sequence>
<evidence type="ECO:0000313" key="1">
    <source>
        <dbReference type="EMBL" id="OGK52533.1"/>
    </source>
</evidence>
<dbReference type="AlphaFoldDB" id="A0A1F7JA88"/>
<reference evidence="1 2" key="1">
    <citation type="journal article" date="2016" name="Nat. Commun.">
        <title>Thousands of microbial genomes shed light on interconnected biogeochemical processes in an aquifer system.</title>
        <authorList>
            <person name="Anantharaman K."/>
            <person name="Brown C.T."/>
            <person name="Hug L.A."/>
            <person name="Sharon I."/>
            <person name="Castelle C.J."/>
            <person name="Probst A.J."/>
            <person name="Thomas B.C."/>
            <person name="Singh A."/>
            <person name="Wilkins M.J."/>
            <person name="Karaoz U."/>
            <person name="Brodie E.L."/>
            <person name="Williams K.H."/>
            <person name="Hubbard S.S."/>
            <person name="Banfield J.F."/>
        </authorList>
    </citation>
    <scope>NUCLEOTIDE SEQUENCE [LARGE SCALE GENOMIC DNA]</scope>
</reference>
<name>A0A1F7JA88_9BACT</name>
<comment type="caution">
    <text evidence="1">The sequence shown here is derived from an EMBL/GenBank/DDBJ whole genome shotgun (WGS) entry which is preliminary data.</text>
</comment>
<protein>
    <submittedName>
        <fullName evidence="1">Uncharacterized protein</fullName>
    </submittedName>
</protein>
<evidence type="ECO:0000313" key="2">
    <source>
        <dbReference type="Proteomes" id="UP000178857"/>
    </source>
</evidence>